<evidence type="ECO:0000256" key="1">
    <source>
        <dbReference type="SAM" id="Phobius"/>
    </source>
</evidence>
<comment type="caution">
    <text evidence="2">The sequence shown here is derived from an EMBL/GenBank/DDBJ whole genome shotgun (WGS) entry which is preliminary data.</text>
</comment>
<proteinExistence type="predicted"/>
<organism evidence="2">
    <name type="scientific">Ignisphaera aggregans</name>
    <dbReference type="NCBI Taxonomy" id="334771"/>
    <lineage>
        <taxon>Archaea</taxon>
        <taxon>Thermoproteota</taxon>
        <taxon>Thermoprotei</taxon>
        <taxon>Desulfurococcales</taxon>
        <taxon>Desulfurococcaceae</taxon>
        <taxon>Ignisphaera</taxon>
    </lineage>
</organism>
<keyword evidence="1" id="KW-0812">Transmembrane</keyword>
<dbReference type="EMBL" id="DRYQ01000014">
    <property type="protein sequence ID" value="HHQ49914.1"/>
    <property type="molecule type" value="Genomic_DNA"/>
</dbReference>
<evidence type="ECO:0000313" key="2">
    <source>
        <dbReference type="EMBL" id="HHQ49914.1"/>
    </source>
</evidence>
<name>A0A7J3Z510_9CREN</name>
<feature type="transmembrane region" description="Helical" evidence="1">
    <location>
        <begin position="29"/>
        <end position="51"/>
    </location>
</feature>
<reference evidence="2" key="1">
    <citation type="journal article" date="2020" name="mSystems">
        <title>Genome- and Community-Level Interaction Insights into Carbon Utilization and Element Cycling Functions of Hydrothermarchaeota in Hydrothermal Sediment.</title>
        <authorList>
            <person name="Zhou Z."/>
            <person name="Liu Y."/>
            <person name="Xu W."/>
            <person name="Pan J."/>
            <person name="Luo Z.H."/>
            <person name="Li M."/>
        </authorList>
    </citation>
    <scope>NUCLEOTIDE SEQUENCE [LARGE SCALE GENOMIC DNA]</scope>
    <source>
        <strain evidence="2">SpSt-1105</strain>
    </source>
</reference>
<sequence length="68" mass="6938">MSRGSRLLPALLIALGATGVAVNIALGRAIGALLHGAMLALGLVLAVSRLLCIKKGVAVHLDHLNYKA</sequence>
<keyword evidence="1" id="KW-0472">Membrane</keyword>
<gene>
    <name evidence="2" type="ORF">ENM66_00975</name>
</gene>
<keyword evidence="1" id="KW-1133">Transmembrane helix</keyword>
<protein>
    <submittedName>
        <fullName evidence="2">Uncharacterized protein</fullName>
    </submittedName>
</protein>
<dbReference type="AlphaFoldDB" id="A0A7J3Z510"/>
<accession>A0A7J3Z510</accession>